<evidence type="ECO:0000313" key="3">
    <source>
        <dbReference type="EMBL" id="MFD2276566.1"/>
    </source>
</evidence>
<protein>
    <submittedName>
        <fullName evidence="3">Glycoside hydrolase family 15 protein</fullName>
    </submittedName>
</protein>
<proteinExistence type="predicted"/>
<gene>
    <name evidence="3" type="ORF">ACFSQZ_08815</name>
</gene>
<dbReference type="EMBL" id="JBHUJC010000025">
    <property type="protein sequence ID" value="MFD2276566.1"/>
    <property type="molecule type" value="Genomic_DNA"/>
</dbReference>
<reference evidence="4" key="1">
    <citation type="journal article" date="2019" name="Int. J. Syst. Evol. Microbiol.">
        <title>The Global Catalogue of Microorganisms (GCM) 10K type strain sequencing project: providing services to taxonomists for standard genome sequencing and annotation.</title>
        <authorList>
            <consortium name="The Broad Institute Genomics Platform"/>
            <consortium name="The Broad Institute Genome Sequencing Center for Infectious Disease"/>
            <person name="Wu L."/>
            <person name="Ma J."/>
        </authorList>
    </citation>
    <scope>NUCLEOTIDE SEQUENCE [LARGE SCALE GENOMIC DNA]</scope>
    <source>
        <strain evidence="4">JCM 16545</strain>
    </source>
</reference>
<feature type="domain" description="Trehalase-like N-terminal" evidence="2">
    <location>
        <begin position="10"/>
        <end position="137"/>
    </location>
</feature>
<dbReference type="GO" id="GO:0016787">
    <property type="term" value="F:hydrolase activity"/>
    <property type="evidence" value="ECO:0007669"/>
    <property type="project" value="UniProtKB-KW"/>
</dbReference>
<dbReference type="InterPro" id="IPR008928">
    <property type="entry name" value="6-hairpin_glycosidase_sf"/>
</dbReference>
<keyword evidence="3" id="KW-0378">Hydrolase</keyword>
<accession>A0ABW5E2F4</accession>
<dbReference type="SUPFAM" id="SSF48208">
    <property type="entry name" value="Six-hairpin glycosidases"/>
    <property type="match status" value="1"/>
</dbReference>
<evidence type="ECO:0000259" key="2">
    <source>
        <dbReference type="Pfam" id="PF19291"/>
    </source>
</evidence>
<dbReference type="Pfam" id="PF19291">
    <property type="entry name" value="TREH_N"/>
    <property type="match status" value="1"/>
</dbReference>
<dbReference type="InterPro" id="IPR012341">
    <property type="entry name" value="6hp_glycosidase-like_sf"/>
</dbReference>
<evidence type="ECO:0000313" key="4">
    <source>
        <dbReference type="Proteomes" id="UP001597297"/>
    </source>
</evidence>
<dbReference type="Gene3D" id="1.50.10.10">
    <property type="match status" value="1"/>
</dbReference>
<name>A0ABW5E2F4_9BACT</name>
<organism evidence="3 4">
    <name type="scientific">Rubritalea spongiae</name>
    <dbReference type="NCBI Taxonomy" id="430797"/>
    <lineage>
        <taxon>Bacteria</taxon>
        <taxon>Pseudomonadati</taxon>
        <taxon>Verrucomicrobiota</taxon>
        <taxon>Verrucomicrobiia</taxon>
        <taxon>Verrucomicrobiales</taxon>
        <taxon>Rubritaleaceae</taxon>
        <taxon>Rubritalea</taxon>
    </lineage>
</organism>
<dbReference type="RefSeq" id="WP_377092938.1">
    <property type="nucleotide sequence ID" value="NZ_JBHSJM010000001.1"/>
</dbReference>
<dbReference type="PANTHER" id="PTHR31616">
    <property type="entry name" value="TREHALASE"/>
    <property type="match status" value="1"/>
</dbReference>
<feature type="domain" description="GH15-like" evidence="1">
    <location>
        <begin position="232"/>
        <end position="600"/>
    </location>
</feature>
<dbReference type="Proteomes" id="UP001597297">
    <property type="component" value="Unassembled WGS sequence"/>
</dbReference>
<dbReference type="Pfam" id="PF00723">
    <property type="entry name" value="Glyco_hydro_15"/>
    <property type="match status" value="1"/>
</dbReference>
<dbReference type="PANTHER" id="PTHR31616:SF0">
    <property type="entry name" value="GLUCAN 1,4-ALPHA-GLUCOSIDASE"/>
    <property type="match status" value="1"/>
</dbReference>
<keyword evidence="4" id="KW-1185">Reference proteome</keyword>
<dbReference type="InterPro" id="IPR045582">
    <property type="entry name" value="Trehalase-like_N"/>
</dbReference>
<comment type="caution">
    <text evidence="3">The sequence shown here is derived from an EMBL/GenBank/DDBJ whole genome shotgun (WGS) entry which is preliminary data.</text>
</comment>
<evidence type="ECO:0000259" key="1">
    <source>
        <dbReference type="Pfam" id="PF00723"/>
    </source>
</evidence>
<dbReference type="InterPro" id="IPR011613">
    <property type="entry name" value="GH15-like"/>
</dbReference>
<sequence length="614" mass="70691">MSHNDLNYNHGIIGNGRTCAIVDDDSTIVFSCMPDFDSGTIFASILDKNKGGKFRVKMPNGKATKQAYEKNTGILVTTFEGSTGSFEVIDFMPRYTWDGRAGARDDVSSDIIRVLRPLSGTPEVIVEYDPKLDYAKFDTESFVFGPGRIKSTTTGREHDKTIYESCYLYSDINSECILEQQPFKLEKQRFLLLSYHDKVIPPDTERVELKLQRTRSYWLLWTARTHRCECYAEEIIRSAITLKMLQFAPTGAVLAAATTSLPETIGEVRNWDYRFCWIRDGSMTVDILHRIGHPAMAESFINWVMQTVPTKDDSLQIMYGIRGERKLTEETLDHFSGYHDSAPVRIGNAAYHQKQHDIYGILMDLIYKDLKQQKIADRHPAPEALDRVWTRVRSIVKTVEEFWQEPDRGIWEIRGEERHFVFSKVLCWVAVDRAIKVAEILKKNNWADKHKPLRDQIHHDVCTKGWNEEKQAFTQAYGRSDLDSANLLMADYGFLSPTDSRFVSTVEQSEKELCRDGLMYRYRNQDDFGEPSSAFTVCSFWMVKALARSGKRKEAYERFQTLLSYANPKGLYGEDLDFVTKRHLGNFPQAYSHLALIDCALELAEDCHDYLLEE</sequence>